<dbReference type="Gene3D" id="3.30.540.10">
    <property type="entry name" value="Fructose-1,6-Bisphosphatase, subunit A, domain 1"/>
    <property type="match status" value="1"/>
</dbReference>
<organism evidence="8 9">
    <name type="scientific">Paenibacillus gyeongsangnamensis</name>
    <dbReference type="NCBI Taxonomy" id="3388067"/>
    <lineage>
        <taxon>Bacteria</taxon>
        <taxon>Bacillati</taxon>
        <taxon>Bacillota</taxon>
        <taxon>Bacilli</taxon>
        <taxon>Bacillales</taxon>
        <taxon>Paenibacillaceae</taxon>
        <taxon>Paenibacillus</taxon>
    </lineage>
</organism>
<evidence type="ECO:0000256" key="3">
    <source>
        <dbReference type="ARBA" id="ARBA00009759"/>
    </source>
</evidence>
<gene>
    <name evidence="8" type="ORF">O9H85_30455</name>
</gene>
<keyword evidence="9" id="KW-1185">Reference proteome</keyword>
<evidence type="ECO:0000256" key="4">
    <source>
        <dbReference type="ARBA" id="ARBA00022723"/>
    </source>
</evidence>
<dbReference type="InterPro" id="IPR020583">
    <property type="entry name" value="Inositol_monoP_metal-BS"/>
</dbReference>
<dbReference type="PRINTS" id="PR00377">
    <property type="entry name" value="IMPHPHTASES"/>
</dbReference>
<dbReference type="PANTHER" id="PTHR20854">
    <property type="entry name" value="INOSITOL MONOPHOSPHATASE"/>
    <property type="match status" value="1"/>
</dbReference>
<dbReference type="EC" id="3.1.3.25" evidence="7"/>
<dbReference type="EMBL" id="JAQAGZ010000025">
    <property type="protein sequence ID" value="MCZ8516631.1"/>
    <property type="molecule type" value="Genomic_DNA"/>
</dbReference>
<dbReference type="InterPro" id="IPR020550">
    <property type="entry name" value="Inositol_monophosphatase_CS"/>
</dbReference>
<dbReference type="Gene3D" id="3.40.190.80">
    <property type="match status" value="1"/>
</dbReference>
<evidence type="ECO:0000256" key="5">
    <source>
        <dbReference type="ARBA" id="ARBA00022801"/>
    </source>
</evidence>
<dbReference type="InterPro" id="IPR033942">
    <property type="entry name" value="IMPase"/>
</dbReference>
<dbReference type="PROSITE" id="PS00630">
    <property type="entry name" value="IMP_2"/>
    <property type="match status" value="1"/>
</dbReference>
<reference evidence="8 9" key="1">
    <citation type="submission" date="2022-12" db="EMBL/GenBank/DDBJ databases">
        <title>Draft genome sequence of Paenibacillus sp. dW9.</title>
        <authorList>
            <person name="Choi E.-W."/>
            <person name="Kim D.-U."/>
        </authorList>
    </citation>
    <scope>NUCLEOTIDE SEQUENCE [LARGE SCALE GENOMIC DNA]</scope>
    <source>
        <strain evidence="9">dW9</strain>
    </source>
</reference>
<dbReference type="SUPFAM" id="SSF56655">
    <property type="entry name" value="Carbohydrate phosphatase"/>
    <property type="match status" value="1"/>
</dbReference>
<accession>A0ABT4QIB4</accession>
<dbReference type="Pfam" id="PF00459">
    <property type="entry name" value="Inositol_P"/>
    <property type="match status" value="1"/>
</dbReference>
<evidence type="ECO:0000313" key="9">
    <source>
        <dbReference type="Proteomes" id="UP001527882"/>
    </source>
</evidence>
<dbReference type="PANTHER" id="PTHR20854:SF4">
    <property type="entry name" value="INOSITOL-1-MONOPHOSPHATASE-RELATED"/>
    <property type="match status" value="1"/>
</dbReference>
<evidence type="ECO:0000256" key="7">
    <source>
        <dbReference type="RuleBase" id="RU364068"/>
    </source>
</evidence>
<comment type="similarity">
    <text evidence="3 7">Belongs to the inositol monophosphatase superfamily.</text>
</comment>
<comment type="cofactor">
    <cofactor evidence="2 7">
        <name>Mg(2+)</name>
        <dbReference type="ChEBI" id="CHEBI:18420"/>
    </cofactor>
</comment>
<dbReference type="PROSITE" id="PS00629">
    <property type="entry name" value="IMP_1"/>
    <property type="match status" value="1"/>
</dbReference>
<protein>
    <recommendedName>
        <fullName evidence="7">Inositol-1-monophosphatase</fullName>
        <ecNumber evidence="7">3.1.3.25</ecNumber>
    </recommendedName>
</protein>
<dbReference type="RefSeq" id="WP_269885164.1">
    <property type="nucleotide sequence ID" value="NZ_JAQAGZ010000025.1"/>
</dbReference>
<sequence length="271" mass="29790">MMNQASEAALLQSAIEYAKQAGDLIRGRVGNLGNIQEKKNGSDLVTQVDMLSESFLRGHILKDYSDHWILSEEDNGTLNSYEALQKKGPGLGWIIDPIDGTTNFIHEIPHFAVSIGIVRDQEPFIGVVYNPLTNELFHARKHFGAFRNGEPIQAGKQKQLSEALLAAGFQAEEWGPNSNVLHQMDKLAGTCRNLRMNGAASLDLCWVAMGRLTGFWHNGLHPWDTAAGVLIVREAGGQVTDNHGNSYQLHHDTLVASNGKIHSEFLSGIEI</sequence>
<keyword evidence="6 7" id="KW-0460">Magnesium</keyword>
<comment type="caution">
    <text evidence="8">The sequence shown here is derived from an EMBL/GenBank/DDBJ whole genome shotgun (WGS) entry which is preliminary data.</text>
</comment>
<evidence type="ECO:0000256" key="2">
    <source>
        <dbReference type="ARBA" id="ARBA00001946"/>
    </source>
</evidence>
<keyword evidence="4 7" id="KW-0479">Metal-binding</keyword>
<comment type="catalytic activity">
    <reaction evidence="1 7">
        <text>a myo-inositol phosphate + H2O = myo-inositol + phosphate</text>
        <dbReference type="Rhea" id="RHEA:24056"/>
        <dbReference type="ChEBI" id="CHEBI:15377"/>
        <dbReference type="ChEBI" id="CHEBI:17268"/>
        <dbReference type="ChEBI" id="CHEBI:43474"/>
        <dbReference type="ChEBI" id="CHEBI:84139"/>
        <dbReference type="EC" id="3.1.3.25"/>
    </reaction>
</comment>
<name>A0ABT4QIB4_9BACL</name>
<dbReference type="InterPro" id="IPR000760">
    <property type="entry name" value="Inositol_monophosphatase-like"/>
</dbReference>
<evidence type="ECO:0000256" key="1">
    <source>
        <dbReference type="ARBA" id="ARBA00001033"/>
    </source>
</evidence>
<keyword evidence="5 7" id="KW-0378">Hydrolase</keyword>
<evidence type="ECO:0000256" key="6">
    <source>
        <dbReference type="ARBA" id="ARBA00022842"/>
    </source>
</evidence>
<proteinExistence type="inferred from homology"/>
<dbReference type="CDD" id="cd01639">
    <property type="entry name" value="IMPase"/>
    <property type="match status" value="1"/>
</dbReference>
<evidence type="ECO:0000313" key="8">
    <source>
        <dbReference type="EMBL" id="MCZ8516631.1"/>
    </source>
</evidence>
<dbReference type="Proteomes" id="UP001527882">
    <property type="component" value="Unassembled WGS sequence"/>
</dbReference>